<feature type="compositionally biased region" description="Polar residues" evidence="1">
    <location>
        <begin position="175"/>
        <end position="194"/>
    </location>
</feature>
<dbReference type="Proteomes" id="UP001286313">
    <property type="component" value="Unassembled WGS sequence"/>
</dbReference>
<feature type="domain" description="MADF" evidence="2">
    <location>
        <begin position="9"/>
        <end position="101"/>
    </location>
</feature>
<keyword evidence="4" id="KW-1185">Reference proteome</keyword>
<name>A0AAE1GDK2_PETCI</name>
<dbReference type="SMART" id="SM00595">
    <property type="entry name" value="MADF"/>
    <property type="match status" value="1"/>
</dbReference>
<evidence type="ECO:0000313" key="3">
    <source>
        <dbReference type="EMBL" id="KAK3890730.1"/>
    </source>
</evidence>
<feature type="region of interest" description="Disordered" evidence="1">
    <location>
        <begin position="105"/>
        <end position="194"/>
    </location>
</feature>
<proteinExistence type="predicted"/>
<feature type="compositionally biased region" description="Basic and acidic residues" evidence="1">
    <location>
        <begin position="231"/>
        <end position="242"/>
    </location>
</feature>
<comment type="caution">
    <text evidence="3">The sequence shown here is derived from an EMBL/GenBank/DDBJ whole genome shotgun (WGS) entry which is preliminary data.</text>
</comment>
<protein>
    <recommendedName>
        <fullName evidence="2">MADF domain-containing protein</fullName>
    </recommendedName>
</protein>
<dbReference type="InterPro" id="IPR006578">
    <property type="entry name" value="MADF-dom"/>
</dbReference>
<dbReference type="AlphaFoldDB" id="A0AAE1GDK2"/>
<feature type="compositionally biased region" description="Polar residues" evidence="1">
    <location>
        <begin position="112"/>
        <end position="127"/>
    </location>
</feature>
<gene>
    <name evidence="3" type="ORF">Pcinc_005334</name>
</gene>
<sequence>MWSSVLDSQLIATVKSYPCLYDLSHAHYNDKAEKDAVWTNIGHLLSVSGDYAKHRWVTLRKRYRKYRRMGQRPNHLGANGKSLQNKWAHYPLLDAFLHNHLKRYTRRGPNSAKPNTRSAGPSSQLVSADTPDRQEDVVEGTDEVVGYKSPQWEPENVLVPGSPVAGQEGSGGSDRPNSSASDFSDLSDWGSGNSAVNDVAMAKANGSVLPNESTQPNHSNATSSQSKKSKRDSSKISRKEEAIDPLLEIETSVEGEDDTFAKTVALILKNIKKRDARKCSMTRIKILQLLHESQFGNT</sequence>
<dbReference type="PANTHER" id="PTHR12243">
    <property type="entry name" value="MADF DOMAIN TRANSCRIPTION FACTOR"/>
    <property type="match status" value="1"/>
</dbReference>
<dbReference type="PROSITE" id="PS51029">
    <property type="entry name" value="MADF"/>
    <property type="match status" value="1"/>
</dbReference>
<feature type="region of interest" description="Disordered" evidence="1">
    <location>
        <begin position="207"/>
        <end position="245"/>
    </location>
</feature>
<dbReference type="PANTHER" id="PTHR12243:SF67">
    <property type="entry name" value="COREPRESSOR OF PANGOLIN, ISOFORM A-RELATED"/>
    <property type="match status" value="1"/>
</dbReference>
<accession>A0AAE1GDK2</accession>
<reference evidence="3" key="1">
    <citation type="submission" date="2023-10" db="EMBL/GenBank/DDBJ databases">
        <title>Genome assemblies of two species of porcelain crab, Petrolisthes cinctipes and Petrolisthes manimaculis (Anomura: Porcellanidae).</title>
        <authorList>
            <person name="Angst P."/>
        </authorList>
    </citation>
    <scope>NUCLEOTIDE SEQUENCE</scope>
    <source>
        <strain evidence="3">PB745_01</strain>
        <tissue evidence="3">Gill</tissue>
    </source>
</reference>
<evidence type="ECO:0000256" key="1">
    <source>
        <dbReference type="SAM" id="MobiDB-lite"/>
    </source>
</evidence>
<organism evidence="3 4">
    <name type="scientific">Petrolisthes cinctipes</name>
    <name type="common">Flat porcelain crab</name>
    <dbReference type="NCBI Taxonomy" id="88211"/>
    <lineage>
        <taxon>Eukaryota</taxon>
        <taxon>Metazoa</taxon>
        <taxon>Ecdysozoa</taxon>
        <taxon>Arthropoda</taxon>
        <taxon>Crustacea</taxon>
        <taxon>Multicrustacea</taxon>
        <taxon>Malacostraca</taxon>
        <taxon>Eumalacostraca</taxon>
        <taxon>Eucarida</taxon>
        <taxon>Decapoda</taxon>
        <taxon>Pleocyemata</taxon>
        <taxon>Anomura</taxon>
        <taxon>Galatheoidea</taxon>
        <taxon>Porcellanidae</taxon>
        <taxon>Petrolisthes</taxon>
    </lineage>
</organism>
<dbReference type="EMBL" id="JAWQEG010000396">
    <property type="protein sequence ID" value="KAK3890730.1"/>
    <property type="molecule type" value="Genomic_DNA"/>
</dbReference>
<dbReference type="Pfam" id="PF10545">
    <property type="entry name" value="MADF_DNA_bdg"/>
    <property type="match status" value="1"/>
</dbReference>
<dbReference type="InterPro" id="IPR039353">
    <property type="entry name" value="TF_Adf1"/>
</dbReference>
<evidence type="ECO:0000313" key="4">
    <source>
        <dbReference type="Proteomes" id="UP001286313"/>
    </source>
</evidence>
<evidence type="ECO:0000259" key="2">
    <source>
        <dbReference type="PROSITE" id="PS51029"/>
    </source>
</evidence>
<feature type="compositionally biased region" description="Polar residues" evidence="1">
    <location>
        <begin position="208"/>
        <end position="222"/>
    </location>
</feature>